<dbReference type="EMBL" id="PVWK01000132">
    <property type="protein sequence ID" value="PSB25126.1"/>
    <property type="molecule type" value="Genomic_DNA"/>
</dbReference>
<dbReference type="Gene3D" id="3.40.50.1820">
    <property type="entry name" value="alpha/beta hydrolase"/>
    <property type="match status" value="1"/>
</dbReference>
<dbReference type="InterPro" id="IPR008886">
    <property type="entry name" value="UPF0227/Esterase_YqiA"/>
</dbReference>
<dbReference type="InterPro" id="IPR029058">
    <property type="entry name" value="AB_hydrolase_fold"/>
</dbReference>
<accession>A0A2T1DX91</accession>
<dbReference type="InterPro" id="IPR052382">
    <property type="entry name" value="ABHD10_acyl-thioesterase"/>
</dbReference>
<dbReference type="OrthoDB" id="9814831at2"/>
<organism evidence="2 3">
    <name type="scientific">Stenomitos frigidus ULC18</name>
    <dbReference type="NCBI Taxonomy" id="2107698"/>
    <lineage>
        <taxon>Bacteria</taxon>
        <taxon>Bacillati</taxon>
        <taxon>Cyanobacteriota</taxon>
        <taxon>Cyanophyceae</taxon>
        <taxon>Leptolyngbyales</taxon>
        <taxon>Leptolyngbyaceae</taxon>
        <taxon>Stenomitos</taxon>
    </lineage>
</organism>
<dbReference type="GO" id="GO:0004553">
    <property type="term" value="F:hydrolase activity, hydrolyzing O-glycosyl compounds"/>
    <property type="evidence" value="ECO:0007669"/>
    <property type="project" value="TreeGrafter"/>
</dbReference>
<keyword evidence="1" id="KW-0378">Hydrolase</keyword>
<keyword evidence="3" id="KW-1185">Reference proteome</keyword>
<evidence type="ECO:0000256" key="1">
    <source>
        <dbReference type="ARBA" id="ARBA00022801"/>
    </source>
</evidence>
<sequence>MHYIYLHGFASSPRSTKAVVLKERFAKLDIPLVIPDLNQNDFTHLTLSRQLQQVEALFPPAPEPVTLIGSSLGGLTAAWLGERHLQVDRLVLLAPAFGFLDHWLQRLGEMQVNQWQTEGELRVYHYGEAQKLPLSYGFVTDAMQYREESIARSLPTLILHGKQDDVIPLQASLDFAKNRPWVQLIELDSDHALTDVSTKIWQAIQAFCAL</sequence>
<proteinExistence type="predicted"/>
<dbReference type="PANTHER" id="PTHR16138">
    <property type="entry name" value="MYCOPHENOLIC ACID ACYL-GLUCURONIDE ESTERASE, MITOCHONDRIAL"/>
    <property type="match status" value="1"/>
</dbReference>
<comment type="caution">
    <text evidence="2">The sequence shown here is derived from an EMBL/GenBank/DDBJ whole genome shotgun (WGS) entry which is preliminary data.</text>
</comment>
<evidence type="ECO:0000313" key="2">
    <source>
        <dbReference type="EMBL" id="PSB25126.1"/>
    </source>
</evidence>
<dbReference type="AlphaFoldDB" id="A0A2T1DX91"/>
<evidence type="ECO:0000313" key="3">
    <source>
        <dbReference type="Proteomes" id="UP000239576"/>
    </source>
</evidence>
<protein>
    <submittedName>
        <fullName evidence="2">Esterase</fullName>
    </submittedName>
</protein>
<dbReference type="PANTHER" id="PTHR16138:SF7">
    <property type="entry name" value="PALMITOYL-PROTEIN THIOESTERASE ABHD10, MITOCHONDRIAL"/>
    <property type="match status" value="1"/>
</dbReference>
<dbReference type="Pfam" id="PF05728">
    <property type="entry name" value="UPF0227"/>
    <property type="match status" value="1"/>
</dbReference>
<dbReference type="GO" id="GO:0008474">
    <property type="term" value="F:palmitoyl-(protein) hydrolase activity"/>
    <property type="evidence" value="ECO:0007669"/>
    <property type="project" value="TreeGrafter"/>
</dbReference>
<dbReference type="SUPFAM" id="SSF53474">
    <property type="entry name" value="alpha/beta-Hydrolases"/>
    <property type="match status" value="1"/>
</dbReference>
<reference evidence="2 3" key="2">
    <citation type="submission" date="2018-03" db="EMBL/GenBank/DDBJ databases">
        <title>The ancient ancestry and fast evolution of plastids.</title>
        <authorList>
            <person name="Moore K.R."/>
            <person name="Magnabosco C."/>
            <person name="Momper L."/>
            <person name="Gold D.A."/>
            <person name="Bosak T."/>
            <person name="Fournier G.P."/>
        </authorList>
    </citation>
    <scope>NUCLEOTIDE SEQUENCE [LARGE SCALE GENOMIC DNA]</scope>
    <source>
        <strain evidence="2 3">ULC18</strain>
    </source>
</reference>
<dbReference type="Proteomes" id="UP000239576">
    <property type="component" value="Unassembled WGS sequence"/>
</dbReference>
<reference evidence="3" key="1">
    <citation type="submission" date="2018-02" db="EMBL/GenBank/DDBJ databases">
        <authorList>
            <person name="Moore K."/>
            <person name="Momper L."/>
        </authorList>
    </citation>
    <scope>NUCLEOTIDE SEQUENCE [LARGE SCALE GENOMIC DNA]</scope>
    <source>
        <strain evidence="3">ULC18</strain>
    </source>
</reference>
<gene>
    <name evidence="2" type="ORF">C7B82_24435</name>
</gene>
<name>A0A2T1DX91_9CYAN</name>
<dbReference type="RefSeq" id="WP_106259364.1">
    <property type="nucleotide sequence ID" value="NZ_CAWNSW010000032.1"/>
</dbReference>